<name>A0ABN8J5R3_9NEOP</name>
<dbReference type="PRINTS" id="PR00947">
    <property type="entry name" value="CUTICLE"/>
</dbReference>
<feature type="non-terminal residue" evidence="5">
    <location>
        <position position="1"/>
    </location>
</feature>
<protein>
    <submittedName>
        <fullName evidence="5">Uncharacterized protein</fullName>
    </submittedName>
</protein>
<reference evidence="5" key="1">
    <citation type="submission" date="2022-03" db="EMBL/GenBank/DDBJ databases">
        <authorList>
            <person name="Martin H S."/>
        </authorList>
    </citation>
    <scope>NUCLEOTIDE SEQUENCE</scope>
</reference>
<dbReference type="InterPro" id="IPR031311">
    <property type="entry name" value="CHIT_BIND_RR_consensus"/>
</dbReference>
<keyword evidence="1 3" id="KW-0193">Cuticle</keyword>
<dbReference type="Proteomes" id="UP000837857">
    <property type="component" value="Chromosome 8"/>
</dbReference>
<evidence type="ECO:0000256" key="2">
    <source>
        <dbReference type="ARBA" id="ARBA00022729"/>
    </source>
</evidence>
<dbReference type="InterPro" id="IPR000618">
    <property type="entry name" value="Insect_cuticle"/>
</dbReference>
<feature type="chain" id="PRO_5046569623" evidence="4">
    <location>
        <begin position="19"/>
        <end position="104"/>
    </location>
</feature>
<dbReference type="Pfam" id="PF00379">
    <property type="entry name" value="Chitin_bind_4"/>
    <property type="match status" value="1"/>
</dbReference>
<evidence type="ECO:0000313" key="5">
    <source>
        <dbReference type="EMBL" id="CAH2075258.1"/>
    </source>
</evidence>
<sequence length="104" mass="11325">MFMKYAILSLAVAAIVTADASDKPQVEILTEKNLVSETGYDFEFKTSDGVSRKEEGQLITVGDQQGIAVKGSYSYDAPDGEHYIVTFTADDKGFKPIIHTTNGQ</sequence>
<evidence type="ECO:0000256" key="1">
    <source>
        <dbReference type="ARBA" id="ARBA00022460"/>
    </source>
</evidence>
<dbReference type="InterPro" id="IPR050468">
    <property type="entry name" value="Cuticle_Struct_Prot"/>
</dbReference>
<gene>
    <name evidence="5" type="ORF">IPOD504_LOCUS16634</name>
</gene>
<feature type="signal peptide" evidence="4">
    <location>
        <begin position="1"/>
        <end position="18"/>
    </location>
</feature>
<keyword evidence="2 4" id="KW-0732">Signal</keyword>
<proteinExistence type="predicted"/>
<organism evidence="5 6">
    <name type="scientific">Iphiclides podalirius</name>
    <name type="common">scarce swallowtail</name>
    <dbReference type="NCBI Taxonomy" id="110791"/>
    <lineage>
        <taxon>Eukaryota</taxon>
        <taxon>Metazoa</taxon>
        <taxon>Ecdysozoa</taxon>
        <taxon>Arthropoda</taxon>
        <taxon>Hexapoda</taxon>
        <taxon>Insecta</taxon>
        <taxon>Pterygota</taxon>
        <taxon>Neoptera</taxon>
        <taxon>Endopterygota</taxon>
        <taxon>Lepidoptera</taxon>
        <taxon>Glossata</taxon>
        <taxon>Ditrysia</taxon>
        <taxon>Papilionoidea</taxon>
        <taxon>Papilionidae</taxon>
        <taxon>Papilioninae</taxon>
        <taxon>Iphiclides</taxon>
    </lineage>
</organism>
<dbReference type="PANTHER" id="PTHR10380">
    <property type="entry name" value="CUTICLE PROTEIN"/>
    <property type="match status" value="1"/>
</dbReference>
<dbReference type="EMBL" id="OW152820">
    <property type="protein sequence ID" value="CAH2075258.1"/>
    <property type="molecule type" value="Genomic_DNA"/>
</dbReference>
<evidence type="ECO:0000313" key="6">
    <source>
        <dbReference type="Proteomes" id="UP000837857"/>
    </source>
</evidence>
<dbReference type="PANTHER" id="PTHR10380:SF218">
    <property type="entry name" value="ADULT CUTICLE PROTEIN 65AA-RELATED"/>
    <property type="match status" value="1"/>
</dbReference>
<dbReference type="PROSITE" id="PS51155">
    <property type="entry name" value="CHIT_BIND_RR_2"/>
    <property type="match status" value="1"/>
</dbReference>
<evidence type="ECO:0000256" key="4">
    <source>
        <dbReference type="SAM" id="SignalP"/>
    </source>
</evidence>
<dbReference type="PROSITE" id="PS00233">
    <property type="entry name" value="CHIT_BIND_RR_1"/>
    <property type="match status" value="1"/>
</dbReference>
<keyword evidence="6" id="KW-1185">Reference proteome</keyword>
<evidence type="ECO:0000256" key="3">
    <source>
        <dbReference type="PROSITE-ProRule" id="PRU00497"/>
    </source>
</evidence>
<accession>A0ABN8J5R3</accession>